<protein>
    <submittedName>
        <fullName evidence="2">Uncharacterized protein</fullName>
    </submittedName>
</protein>
<reference evidence="2 3" key="1">
    <citation type="journal article" name="Sci. Rep.">
        <title>Telomere-to-telomere assembled and centromere annotated genomes of the two main subspecies of the button mushroom Agaricus bisporus reveal especially polymorphic chromosome ends.</title>
        <authorList>
            <person name="Sonnenberg A.S.M."/>
            <person name="Sedaghat-Telgerd N."/>
            <person name="Lavrijssen B."/>
            <person name="Ohm R.A."/>
            <person name="Hendrickx P.M."/>
            <person name="Scholtmeijer K."/>
            <person name="Baars J.J.P."/>
            <person name="van Peer A."/>
        </authorList>
    </citation>
    <scope>NUCLEOTIDE SEQUENCE [LARGE SCALE GENOMIC DNA]</scope>
    <source>
        <strain evidence="2 3">H119_p4</strain>
    </source>
</reference>
<sequence length="850" mass="94468">MVAARKTPSAPAPPTSRTHSTQALPRAVGAKLSHSNLGAISSSLTPAQSKAEPNGVAKSNSRKSKSRKLPQAQRKKRSPLDRLFILILSTFVAYVLYNCPSDSNFNNPVCRSLANYRTHVLEPFIMPPIRAAVTHPTVVEPFEKYAKPMYQSYIEPITPYVAAANRRAAPYINKAVSTSARTSQRVWNNVIKVYWMRAVVPQYQYRVQPLVNKYVSPITKRVNPYVQNLARQASIYARRTQERAQVVYDYVQPYVATTYAFAKPRVIRGYAFAKPYSLRAAGIVQTQGKNLASGTMFLVRSALGRMGDLRRQFVDPHVLRIWEKAVEKSGHSATPSTTATQSKLSFAAESSATNLPVTSEVPVEENVMHAATPALVETLEKAASVAEQSAGHASEVIDELEREIHLTEAAQPTLAETFESAASIAEQSAGHASKVINELERDVYMTEAAQVALTAAPQAEMTPEPTPSDYPEAKQDSPSETPASDHATTDNHPPPVVEDLDDFLKEIGFNEEETASDPETTTDPEPTPEVDQEARKAATALKRTKIVDRHMRWQSQLEELAKDAETRLKNELSAIREAATAAIGLLPSPTDNTSSDGKGQEAIEKVQSEGEKLLRGLEAYINKLMSREIKPEDREKEQESYDKIVDKVEAKFRDTVRNVQEDVHNWFVSVRDKETEAVLTAGRELKSLAEDAQADLGLDYAWLDDVTYQDWQKYHDLMRNYERFDQLARSLQNGTHPEAPEDRLIPALNDLDNEVQSMIGGFAMRMSVLVRNGERWLAGLQPLAEPDIEDEKAAEEASKDMDEPQVSILPISSEGSGKDLRPEDVIIGKLPEQVEKMGQQAQRVLEKTEL</sequence>
<comment type="caution">
    <text evidence="2">The sequence shown here is derived from an EMBL/GenBank/DDBJ whole genome shotgun (WGS) entry which is preliminary data.</text>
</comment>
<dbReference type="Proteomes" id="UP000629468">
    <property type="component" value="Unassembled WGS sequence"/>
</dbReference>
<gene>
    <name evidence="2" type="ORF">Agabi119p4_6624</name>
</gene>
<feature type="compositionally biased region" description="Low complexity" evidence="1">
    <location>
        <begin position="1"/>
        <end position="21"/>
    </location>
</feature>
<evidence type="ECO:0000313" key="2">
    <source>
        <dbReference type="EMBL" id="KAF7770650.1"/>
    </source>
</evidence>
<feature type="compositionally biased region" description="Polar residues" evidence="1">
    <location>
        <begin position="33"/>
        <end position="48"/>
    </location>
</feature>
<accession>A0A8H7F034</accession>
<dbReference type="EMBL" id="JABXXO010000009">
    <property type="protein sequence ID" value="KAF7770650.1"/>
    <property type="molecule type" value="Genomic_DNA"/>
</dbReference>
<name>A0A8H7F034_AGABI</name>
<feature type="region of interest" description="Disordered" evidence="1">
    <location>
        <begin position="1"/>
        <end position="75"/>
    </location>
</feature>
<organism evidence="2 3">
    <name type="scientific">Agaricus bisporus var. burnettii</name>
    <dbReference type="NCBI Taxonomy" id="192524"/>
    <lineage>
        <taxon>Eukaryota</taxon>
        <taxon>Fungi</taxon>
        <taxon>Dikarya</taxon>
        <taxon>Basidiomycota</taxon>
        <taxon>Agaricomycotina</taxon>
        <taxon>Agaricomycetes</taxon>
        <taxon>Agaricomycetidae</taxon>
        <taxon>Agaricales</taxon>
        <taxon>Agaricineae</taxon>
        <taxon>Agaricaceae</taxon>
        <taxon>Agaricus</taxon>
    </lineage>
</organism>
<feature type="region of interest" description="Disordered" evidence="1">
    <location>
        <begin position="511"/>
        <end position="532"/>
    </location>
</feature>
<proteinExistence type="predicted"/>
<evidence type="ECO:0000256" key="1">
    <source>
        <dbReference type="SAM" id="MobiDB-lite"/>
    </source>
</evidence>
<feature type="region of interest" description="Disordered" evidence="1">
    <location>
        <begin position="787"/>
        <end position="822"/>
    </location>
</feature>
<dbReference type="AlphaFoldDB" id="A0A8H7F034"/>
<feature type="compositionally biased region" description="Basic residues" evidence="1">
    <location>
        <begin position="60"/>
        <end position="75"/>
    </location>
</feature>
<feature type="region of interest" description="Disordered" evidence="1">
    <location>
        <begin position="455"/>
        <end position="498"/>
    </location>
</feature>
<evidence type="ECO:0000313" key="3">
    <source>
        <dbReference type="Proteomes" id="UP000629468"/>
    </source>
</evidence>
<feature type="compositionally biased region" description="Acidic residues" evidence="1">
    <location>
        <begin position="511"/>
        <end position="531"/>
    </location>
</feature>